<evidence type="ECO:0000259" key="13">
    <source>
        <dbReference type="PROSITE" id="PS50885"/>
    </source>
</evidence>
<sequence length="468" mass="50176">MIVGLLRSRVTATCVLPQSIQARCTLMVSAAVLVCLALTGVCLTMAIRQVAEAALYDDIEAVAARWAAEAREGRPPRTIPVTARVDHIQIVDAQGLVLAASRTVVGLPPLTGLRPTVRDRVRETTARRPDGRLLLLTAVRVSPGAGSRYVYAGLAEPPVLAGHRLELVMAALAVPILLLAPRAIASVVGCTLHPVEAIRARMREIGGRTLNLRVPVPPGDDEIARLARAVNEMLSRVERAVTQQRRFAYDAAHELRGPIAGLRAVLEDALAEPGAGDPALTYRRALSSELEAIVDDLLVLAQLRKGDPAPPEQVDLGALASQVAAARPSRPPIRVGLPPCAWVRGSRVQLARVVENLLANAQRHARSRVELVVANADGHTMLSVTDDGVGIAPQDRERVFERFTRLPDARRRDPSGSGLGLAISREIAEAHRGTLRVEDSPVGARFVLRLPGAVASPCRNARRRSEAC</sequence>
<dbReference type="OrthoDB" id="9786919at2"/>
<protein>
    <recommendedName>
        <fullName evidence="3">histidine kinase</fullName>
        <ecNumber evidence="3">2.7.13.3</ecNumber>
    </recommendedName>
</protein>
<dbReference type="GO" id="GO:0005886">
    <property type="term" value="C:plasma membrane"/>
    <property type="evidence" value="ECO:0007669"/>
    <property type="project" value="UniProtKB-SubCell"/>
</dbReference>
<keyword evidence="10 11" id="KW-0472">Membrane</keyword>
<dbReference type="CDD" id="cd06225">
    <property type="entry name" value="HAMP"/>
    <property type="match status" value="1"/>
</dbReference>
<keyword evidence="5" id="KW-0808">Transferase</keyword>
<dbReference type="PRINTS" id="PR00344">
    <property type="entry name" value="BCTRLSENSOR"/>
</dbReference>
<dbReference type="SMART" id="SM00388">
    <property type="entry name" value="HisKA"/>
    <property type="match status" value="1"/>
</dbReference>
<keyword evidence="8 11" id="KW-1133">Transmembrane helix</keyword>
<dbReference type="InterPro" id="IPR003660">
    <property type="entry name" value="HAMP_dom"/>
</dbReference>
<evidence type="ECO:0000256" key="10">
    <source>
        <dbReference type="ARBA" id="ARBA00023136"/>
    </source>
</evidence>
<keyword evidence="15" id="KW-1185">Reference proteome</keyword>
<evidence type="ECO:0000256" key="7">
    <source>
        <dbReference type="ARBA" id="ARBA00022777"/>
    </source>
</evidence>
<dbReference type="SMART" id="SM00387">
    <property type="entry name" value="HATPase_c"/>
    <property type="match status" value="1"/>
</dbReference>
<dbReference type="Pfam" id="PF02518">
    <property type="entry name" value="HATPase_c"/>
    <property type="match status" value="1"/>
</dbReference>
<comment type="caution">
    <text evidence="14">The sequence shown here is derived from an EMBL/GenBank/DDBJ whole genome shotgun (WGS) entry which is preliminary data.</text>
</comment>
<dbReference type="CDD" id="cd00075">
    <property type="entry name" value="HATPase"/>
    <property type="match status" value="1"/>
</dbReference>
<dbReference type="CDD" id="cd00082">
    <property type="entry name" value="HisKA"/>
    <property type="match status" value="1"/>
</dbReference>
<dbReference type="InterPro" id="IPR005467">
    <property type="entry name" value="His_kinase_dom"/>
</dbReference>
<dbReference type="InterPro" id="IPR050428">
    <property type="entry name" value="TCS_sensor_his_kinase"/>
</dbReference>
<gene>
    <name evidence="14" type="ORF">E1286_23615</name>
</gene>
<dbReference type="PANTHER" id="PTHR45436">
    <property type="entry name" value="SENSOR HISTIDINE KINASE YKOH"/>
    <property type="match status" value="1"/>
</dbReference>
<keyword evidence="9" id="KW-0902">Two-component regulatory system</keyword>
<keyword evidence="6 11" id="KW-0812">Transmembrane</keyword>
<accession>A0A4R4YL07</accession>
<dbReference type="InterPro" id="IPR003594">
    <property type="entry name" value="HATPase_dom"/>
</dbReference>
<dbReference type="AlphaFoldDB" id="A0A4R4YL07"/>
<evidence type="ECO:0000256" key="6">
    <source>
        <dbReference type="ARBA" id="ARBA00022692"/>
    </source>
</evidence>
<dbReference type="SUPFAM" id="SSF158472">
    <property type="entry name" value="HAMP domain-like"/>
    <property type="match status" value="1"/>
</dbReference>
<evidence type="ECO:0000256" key="5">
    <source>
        <dbReference type="ARBA" id="ARBA00022679"/>
    </source>
</evidence>
<evidence type="ECO:0000256" key="4">
    <source>
        <dbReference type="ARBA" id="ARBA00022553"/>
    </source>
</evidence>
<evidence type="ECO:0000313" key="14">
    <source>
        <dbReference type="EMBL" id="TDD45586.1"/>
    </source>
</evidence>
<feature type="transmembrane region" description="Helical" evidence="11">
    <location>
        <begin position="26"/>
        <end position="47"/>
    </location>
</feature>
<reference evidence="14 15" key="1">
    <citation type="submission" date="2019-03" db="EMBL/GenBank/DDBJ databases">
        <title>Draft genome sequences of novel Actinobacteria.</title>
        <authorList>
            <person name="Sahin N."/>
            <person name="Ay H."/>
            <person name="Saygin H."/>
        </authorList>
    </citation>
    <scope>NUCLEOTIDE SEQUENCE [LARGE SCALE GENOMIC DNA]</scope>
    <source>
        <strain evidence="14 15">CH32</strain>
    </source>
</reference>
<evidence type="ECO:0000256" key="11">
    <source>
        <dbReference type="SAM" id="Phobius"/>
    </source>
</evidence>
<dbReference type="InterPro" id="IPR036890">
    <property type="entry name" value="HATPase_C_sf"/>
</dbReference>
<feature type="domain" description="HAMP" evidence="13">
    <location>
        <begin position="192"/>
        <end position="242"/>
    </location>
</feature>
<dbReference type="GO" id="GO:0000155">
    <property type="term" value="F:phosphorelay sensor kinase activity"/>
    <property type="evidence" value="ECO:0007669"/>
    <property type="project" value="InterPro"/>
</dbReference>
<organism evidence="14 15">
    <name type="scientific">Nonomuraea terrae</name>
    <dbReference type="NCBI Taxonomy" id="2530383"/>
    <lineage>
        <taxon>Bacteria</taxon>
        <taxon>Bacillati</taxon>
        <taxon>Actinomycetota</taxon>
        <taxon>Actinomycetes</taxon>
        <taxon>Streptosporangiales</taxon>
        <taxon>Streptosporangiaceae</taxon>
        <taxon>Nonomuraea</taxon>
    </lineage>
</organism>
<dbReference type="PANTHER" id="PTHR45436:SF5">
    <property type="entry name" value="SENSOR HISTIDINE KINASE TRCS"/>
    <property type="match status" value="1"/>
</dbReference>
<dbReference type="Proteomes" id="UP000295302">
    <property type="component" value="Unassembled WGS sequence"/>
</dbReference>
<dbReference type="Gene3D" id="1.10.287.130">
    <property type="match status" value="1"/>
</dbReference>
<dbReference type="PROSITE" id="PS50885">
    <property type="entry name" value="HAMP"/>
    <property type="match status" value="1"/>
</dbReference>
<keyword evidence="4" id="KW-0597">Phosphoprotein</keyword>
<dbReference type="SUPFAM" id="SSF47384">
    <property type="entry name" value="Homodimeric domain of signal transducing histidine kinase"/>
    <property type="match status" value="1"/>
</dbReference>
<evidence type="ECO:0000256" key="9">
    <source>
        <dbReference type="ARBA" id="ARBA00023012"/>
    </source>
</evidence>
<dbReference type="EMBL" id="SMKQ01000076">
    <property type="protein sequence ID" value="TDD45586.1"/>
    <property type="molecule type" value="Genomic_DNA"/>
</dbReference>
<name>A0A4R4YL07_9ACTN</name>
<dbReference type="RefSeq" id="WP_132615616.1">
    <property type="nucleotide sequence ID" value="NZ_SMKQ01000076.1"/>
</dbReference>
<dbReference type="InterPro" id="IPR036097">
    <property type="entry name" value="HisK_dim/P_sf"/>
</dbReference>
<dbReference type="SUPFAM" id="SSF55874">
    <property type="entry name" value="ATPase domain of HSP90 chaperone/DNA topoisomerase II/histidine kinase"/>
    <property type="match status" value="1"/>
</dbReference>
<evidence type="ECO:0000256" key="1">
    <source>
        <dbReference type="ARBA" id="ARBA00000085"/>
    </source>
</evidence>
<dbReference type="PROSITE" id="PS50109">
    <property type="entry name" value="HIS_KIN"/>
    <property type="match status" value="1"/>
</dbReference>
<dbReference type="Gene3D" id="3.30.565.10">
    <property type="entry name" value="Histidine kinase-like ATPase, C-terminal domain"/>
    <property type="match status" value="1"/>
</dbReference>
<dbReference type="EC" id="2.7.13.3" evidence="3"/>
<proteinExistence type="predicted"/>
<feature type="domain" description="Histidine kinase" evidence="12">
    <location>
        <begin position="250"/>
        <end position="454"/>
    </location>
</feature>
<comment type="subcellular location">
    <subcellularLocation>
        <location evidence="2">Cell membrane</location>
    </subcellularLocation>
</comment>
<comment type="catalytic activity">
    <reaction evidence="1">
        <text>ATP + protein L-histidine = ADP + protein N-phospho-L-histidine.</text>
        <dbReference type="EC" id="2.7.13.3"/>
    </reaction>
</comment>
<dbReference type="InterPro" id="IPR004358">
    <property type="entry name" value="Sig_transdc_His_kin-like_C"/>
</dbReference>
<dbReference type="SMART" id="SM00304">
    <property type="entry name" value="HAMP"/>
    <property type="match status" value="1"/>
</dbReference>
<evidence type="ECO:0000256" key="3">
    <source>
        <dbReference type="ARBA" id="ARBA00012438"/>
    </source>
</evidence>
<evidence type="ECO:0000313" key="15">
    <source>
        <dbReference type="Proteomes" id="UP000295302"/>
    </source>
</evidence>
<evidence type="ECO:0000259" key="12">
    <source>
        <dbReference type="PROSITE" id="PS50109"/>
    </source>
</evidence>
<evidence type="ECO:0000256" key="2">
    <source>
        <dbReference type="ARBA" id="ARBA00004236"/>
    </source>
</evidence>
<dbReference type="Pfam" id="PF00672">
    <property type="entry name" value="HAMP"/>
    <property type="match status" value="1"/>
</dbReference>
<dbReference type="InterPro" id="IPR003661">
    <property type="entry name" value="HisK_dim/P_dom"/>
</dbReference>
<evidence type="ECO:0000256" key="8">
    <source>
        <dbReference type="ARBA" id="ARBA00022989"/>
    </source>
</evidence>
<keyword evidence="7 14" id="KW-0418">Kinase</keyword>